<dbReference type="RefSeq" id="XP_015962961.1">
    <property type="nucleotide sequence ID" value="XM_016107475.3"/>
</dbReference>
<dbReference type="PANTHER" id="PTHR36757:SF1">
    <property type="entry name" value="GENOME ASSEMBLY, CHROMOSOME: A04"/>
    <property type="match status" value="1"/>
</dbReference>
<evidence type="ECO:0000313" key="2">
    <source>
        <dbReference type="Proteomes" id="UP000515211"/>
    </source>
</evidence>
<evidence type="ECO:0000256" key="1">
    <source>
        <dbReference type="SAM" id="MobiDB-lite"/>
    </source>
</evidence>
<dbReference type="KEGG" id="adu:107486902"/>
<dbReference type="Proteomes" id="UP000515211">
    <property type="component" value="Chromosome 4"/>
</dbReference>
<feature type="compositionally biased region" description="Basic and acidic residues" evidence="1">
    <location>
        <begin position="147"/>
        <end position="157"/>
    </location>
</feature>
<keyword evidence="2" id="KW-1185">Reference proteome</keyword>
<dbReference type="PANTHER" id="PTHR36757">
    <property type="entry name" value="BNAANNG22500D PROTEIN"/>
    <property type="match status" value="1"/>
</dbReference>
<dbReference type="GeneID" id="107486902"/>
<sequence>MAIELCSENCGVSSNSSMSPRISFSHDFSQSDVIPVEQHPFGSTTSDLESSNDFDFCVTESFELVESFPADEFFSGGRIIPTEIKGPKKNNNIIIHQKGHHQLAPQHPPPLPPQSCVTVNHNHNHNHDHNHHYCSSGCSSSTSSRNLKKEGSSKEGKYMNNNNNDSKSFWNFKRSSSCGNGYRRSLCALPLLSRSNSTGSSSNTTKRNPLSKEAGTTKQNSHKHSSSSSSQSIVAPTNIYHQKPPLNNKSHHHHQHHHHGSYGNNSVRVVSPALNVHSANLFGLASIFSNNRDKSKKK</sequence>
<organism evidence="2 3">
    <name type="scientific">Arachis duranensis</name>
    <name type="common">Wild peanut</name>
    <dbReference type="NCBI Taxonomy" id="130453"/>
    <lineage>
        <taxon>Eukaryota</taxon>
        <taxon>Viridiplantae</taxon>
        <taxon>Streptophyta</taxon>
        <taxon>Embryophyta</taxon>
        <taxon>Tracheophyta</taxon>
        <taxon>Spermatophyta</taxon>
        <taxon>Magnoliopsida</taxon>
        <taxon>eudicotyledons</taxon>
        <taxon>Gunneridae</taxon>
        <taxon>Pentapetalae</taxon>
        <taxon>rosids</taxon>
        <taxon>fabids</taxon>
        <taxon>Fabales</taxon>
        <taxon>Fabaceae</taxon>
        <taxon>Papilionoideae</taxon>
        <taxon>50 kb inversion clade</taxon>
        <taxon>dalbergioids sensu lato</taxon>
        <taxon>Dalbergieae</taxon>
        <taxon>Pterocarpus clade</taxon>
        <taxon>Arachis</taxon>
    </lineage>
</organism>
<feature type="region of interest" description="Disordered" evidence="1">
    <location>
        <begin position="144"/>
        <end position="166"/>
    </location>
</feature>
<reference evidence="2" key="1">
    <citation type="journal article" date="2016" name="Nat. Genet.">
        <title>The genome sequences of Arachis duranensis and Arachis ipaensis, the diploid ancestors of cultivated peanut.</title>
        <authorList>
            <person name="Bertioli D.J."/>
            <person name="Cannon S.B."/>
            <person name="Froenicke L."/>
            <person name="Huang G."/>
            <person name="Farmer A.D."/>
            <person name="Cannon E.K."/>
            <person name="Liu X."/>
            <person name="Gao D."/>
            <person name="Clevenger J."/>
            <person name="Dash S."/>
            <person name="Ren L."/>
            <person name="Moretzsohn M.C."/>
            <person name="Shirasawa K."/>
            <person name="Huang W."/>
            <person name="Vidigal B."/>
            <person name="Abernathy B."/>
            <person name="Chu Y."/>
            <person name="Niederhuth C.E."/>
            <person name="Umale P."/>
            <person name="Araujo A.C."/>
            <person name="Kozik A."/>
            <person name="Kim K.D."/>
            <person name="Burow M.D."/>
            <person name="Varshney R.K."/>
            <person name="Wang X."/>
            <person name="Zhang X."/>
            <person name="Barkley N."/>
            <person name="Guimaraes P.M."/>
            <person name="Isobe S."/>
            <person name="Guo B."/>
            <person name="Liao B."/>
            <person name="Stalker H.T."/>
            <person name="Schmitz R.J."/>
            <person name="Scheffler B.E."/>
            <person name="Leal-Bertioli S.C."/>
            <person name="Xun X."/>
            <person name="Jackson S.A."/>
            <person name="Michelmore R."/>
            <person name="Ozias-Akins P."/>
        </authorList>
    </citation>
    <scope>NUCLEOTIDE SEQUENCE [LARGE SCALE GENOMIC DNA]</scope>
    <source>
        <strain evidence="2">cv. V14167</strain>
    </source>
</reference>
<name>A0A6P4D637_ARADU</name>
<protein>
    <submittedName>
        <fullName evidence="3">Uncharacterized protein LOC107486902</fullName>
    </submittedName>
</protein>
<feature type="compositionally biased region" description="Low complexity" evidence="1">
    <location>
        <begin position="193"/>
        <end position="208"/>
    </location>
</feature>
<dbReference type="OrthoDB" id="1621429at2759"/>
<evidence type="ECO:0000313" key="3">
    <source>
        <dbReference type="RefSeq" id="XP_015962961.1"/>
    </source>
</evidence>
<gene>
    <name evidence="3" type="primary">LOC107486902</name>
</gene>
<proteinExistence type="predicted"/>
<feature type="region of interest" description="Disordered" evidence="1">
    <location>
        <begin position="193"/>
        <end position="266"/>
    </location>
</feature>
<dbReference type="AlphaFoldDB" id="A0A6P4D637"/>
<feature type="compositionally biased region" description="Basic residues" evidence="1">
    <location>
        <begin position="249"/>
        <end position="260"/>
    </location>
</feature>
<reference evidence="3" key="2">
    <citation type="submission" date="2025-08" db="UniProtKB">
        <authorList>
            <consortium name="RefSeq"/>
        </authorList>
    </citation>
    <scope>IDENTIFICATION</scope>
    <source>
        <tissue evidence="3">Whole plant</tissue>
    </source>
</reference>
<accession>A0A6P4D637</accession>